<proteinExistence type="predicted"/>
<evidence type="ECO:0000313" key="1">
    <source>
        <dbReference type="EMBL" id="CAA9424745.1"/>
    </source>
</evidence>
<name>A0A6J4PTD0_9PSEU</name>
<accession>A0A6J4PTD0</accession>
<dbReference type="EMBL" id="CADCUS010000423">
    <property type="protein sequence ID" value="CAA9424745.1"/>
    <property type="molecule type" value="Genomic_DNA"/>
</dbReference>
<gene>
    <name evidence="1" type="ORF">AVDCRST_MAG66-2861</name>
</gene>
<sequence>MVTSLALVLGGCSGPSTVDDAAATSAAPLRTSGPLADGFAIEPGSGLIGAVFPVALPYGGRWQAILNVDGDLRRVFEGYVQQAEGLGYSFDSEPNALERQRCRGPEAQDTGAGASEQFLLRCSASGSGPRDVELSIAGSVDEAGDGHVNLTVRDYSDAPAPTTRPLEGPVAPATDVELAPEWTPYGDERSVRVVNGSAVIYGPDVDPVYGYTVMVQVTGDLTSVMLGYEKQFTGAHFTSRGFTGDRDKPILLTSTAGGGDLIAVGVAGEPSFVLITRNNDP</sequence>
<reference evidence="1" key="1">
    <citation type="submission" date="2020-02" db="EMBL/GenBank/DDBJ databases">
        <authorList>
            <person name="Meier V. D."/>
        </authorList>
    </citation>
    <scope>NUCLEOTIDE SEQUENCE</scope>
    <source>
        <strain evidence="1">AVDCRST_MAG66</strain>
    </source>
</reference>
<organism evidence="1">
    <name type="scientific">uncultured Pseudonocardia sp</name>
    <dbReference type="NCBI Taxonomy" id="211455"/>
    <lineage>
        <taxon>Bacteria</taxon>
        <taxon>Bacillati</taxon>
        <taxon>Actinomycetota</taxon>
        <taxon>Actinomycetes</taxon>
        <taxon>Pseudonocardiales</taxon>
        <taxon>Pseudonocardiaceae</taxon>
        <taxon>Pseudonocardia</taxon>
        <taxon>environmental samples</taxon>
    </lineage>
</organism>
<protein>
    <submittedName>
        <fullName evidence="1">Uncharacterized protein</fullName>
    </submittedName>
</protein>
<dbReference type="AlphaFoldDB" id="A0A6J4PTD0"/>